<dbReference type="InterPro" id="IPR008334">
    <property type="entry name" value="5'-Nucleotdase_C"/>
</dbReference>
<proteinExistence type="predicted"/>
<dbReference type="InterPro" id="IPR036691">
    <property type="entry name" value="Endo/exonu/phosph_ase_sf"/>
</dbReference>
<dbReference type="EMBL" id="SOEB01000002">
    <property type="protein sequence ID" value="TDX33227.1"/>
    <property type="molecule type" value="Genomic_DNA"/>
</dbReference>
<dbReference type="PROSITE" id="PS00786">
    <property type="entry name" value="5_NUCLEOTIDASE_2"/>
    <property type="match status" value="1"/>
</dbReference>
<evidence type="ECO:0000313" key="3">
    <source>
        <dbReference type="EMBL" id="TDX33227.1"/>
    </source>
</evidence>
<dbReference type="Pfam" id="PF02872">
    <property type="entry name" value="5_nucleotid_C"/>
    <property type="match status" value="1"/>
</dbReference>
<dbReference type="GO" id="GO:0009166">
    <property type="term" value="P:nucleotide catabolic process"/>
    <property type="evidence" value="ECO:0007669"/>
    <property type="project" value="InterPro"/>
</dbReference>
<dbReference type="InterPro" id="IPR005135">
    <property type="entry name" value="Endo/exonuclease/phosphatase"/>
</dbReference>
<dbReference type="RefSeq" id="WP_134077012.1">
    <property type="nucleotide sequence ID" value="NZ_SOEB01000002.1"/>
</dbReference>
<dbReference type="InterPro" id="IPR047971">
    <property type="entry name" value="ExeM-like"/>
</dbReference>
<sequence length="1789" mass="182518">MPELASTGSGLVLTAIVDGPLSGGLPKAIELYAIEDIADLSVYGLGSANNGGGTDGQEFVFPPVSVQAGSYLHVATESTGFAAFFGFAPDFVAPSAASINGDDAIELFLNGTVVDTFGTPDASGSGTVWDYRDGWAARNPGTGPSPVFKPADWTFSGADALDDATANATAAAPVPLAGYGGAAQALVINEVLGSTTGTDVEYVELYGAPGQSLAGLSLIVVESDAQSDNGHIDARIDFGAGDALGTNGFFLVGTASVAQVYGVTPDLVIATNTIENSSYTLALVETASLSGDSVTGAETVIDSLGVTDGEGAGSFAFGAPVVGPDGSFLPAGARRAEDGVDTDSAADFVLADFNLGPANTPTAATREIGGDYADVLIHEIQGETDLADGTLVGLAGAADESPLLGAAVRVQAVVTQVMPGLGGFYIQEEDSDADGNSKTSEGIFVASTRAVSAGDLVTVEGLVAETGGETRINADAVSVDGTAALPEATVIQFPTATVLVDADGDYVANLEAYEGMLVAIPEEMSVTEMFQLDRFGTIRISSEGQLATYTEIFEPGVEGYAAYLKEVAARSLVLDDGSDVQNPAEILVPFLGEDGRLDGGDVIRMGDVYTGLTGVLSYSEDSASSSEEPEYRIHLPQAGELTATNPRSEAPEDVGGSLTVASFNVLNYFTSIDTTPGSYNGPYVTGPAGDLEPRGANAFSYDGMSEFDRQEAKLVAAIKAVAADVVGLIEIENDPLGSTSLAALVAALNAEGCSYAYVETGPIEGAMGGALEGDAIKVGFLYNTDTVSLTGDFALLDETVDSRFATEGVQRPALAQTFTETASGESFTAVVTHLKSKGSVLPGDEDIGDGQGANNATRTEAAKALADWLASDPTGSGDPDVLIIGDLNAYTKEDPVRAIEAGADDIAGTADDYVNVVTRYDPDGYSYVFDGMTGSLDHALASGSLAGQVTGATIWNINADEADALDYNLDYGRDGSLYTADPYRASDHDPVVVGLDLQSAPRIFTLEILHVSDQEGSASSVAAAPNLSAVMNALEAQDLGHDGVADNTIRLSSGDAFIPGVFFEASAAVFGSGGIADIQIQNELGFAAVALGNHEFDKGTAVLAGLISGDAAGDFSALTGSALAGQDFAGTLFPYLSANLDVSTDANLGPLAVAGGQAPQGNSITSSTVLDVNGDLIGVVGATTPTLGRISSPGGVTISPDWAGTQPTEAELDALAAVIQAEVDAVLAANPGMNKVILMAHMQILGIELALASRLSDVDVILAGGSNTLLADETDRLRDDDAAQGTYPQFVTDADGNTVAVVNTDGSYKYVGRLVIDFDEDGHILADSYDAEVSGAYATDDQGVADLGAGDLVDPEIQAIADAIGAQIVATEGNVFGISEVFLNGNRSGSGAEGDADGVRTQETNLGDLTADANLAAARAVDDTVLVSIKNGGGIRASIGETVVPPGGTGYVRQANGEIVDADGEIVKPEGGISETDIKATLAFNNALSLVTVTRADLVAILEHGVAAAPSAAGQFPQVSGVQFSFDPDLPAGARIVSAAITDADGNDIDVLVRDGQLVGDADGLVRVVTLNFMADGGDGYPFPQEAAYTDRVDLADLDGDGTTDGTLSGVATFAADGTEQDALAEYLAANFGDADSAFDLADTGAEGDERIQNLNYRDDTVIDAPALTLVMGTAGNDRLTGTDGDDLVVSGAGFYETMLGGAGADLFYFGDEALNGSRERDIVLDYEVGVDRIALGQGVEIAGIVQSGTSVVVYLDDPLGQDDAIYIRGSGVTAANIDFVHDYTFMGA</sequence>
<dbReference type="InterPro" id="IPR029052">
    <property type="entry name" value="Metallo-depent_PP-like"/>
</dbReference>
<comment type="caution">
    <text evidence="3">The sequence shown here is derived from an EMBL/GenBank/DDBJ whole genome shotgun (WGS) entry which is preliminary data.</text>
</comment>
<dbReference type="Gene3D" id="3.60.10.10">
    <property type="entry name" value="Endonuclease/exonuclease/phosphatase"/>
    <property type="match status" value="1"/>
</dbReference>
<evidence type="ECO:0000259" key="1">
    <source>
        <dbReference type="Pfam" id="PF02872"/>
    </source>
</evidence>
<dbReference type="NCBIfam" id="NF033681">
    <property type="entry name" value="ExeM_NucH_DNase"/>
    <property type="match status" value="1"/>
</dbReference>
<feature type="domain" description="Endonuclease/exonuclease/phosphatase" evidence="2">
    <location>
        <begin position="708"/>
        <end position="988"/>
    </location>
</feature>
<dbReference type="Pfam" id="PF03372">
    <property type="entry name" value="Exo_endo_phos"/>
    <property type="match status" value="1"/>
</dbReference>
<protein>
    <submittedName>
        <fullName evidence="3">Putative extracellular nuclease</fullName>
    </submittedName>
</protein>
<dbReference type="CDD" id="cd04486">
    <property type="entry name" value="YhcR_OBF_like"/>
    <property type="match status" value="1"/>
</dbReference>
<name>A0A4R8G8C7_9RHOB</name>
<dbReference type="CDD" id="cd10283">
    <property type="entry name" value="MnuA_DNase1-like"/>
    <property type="match status" value="1"/>
</dbReference>
<gene>
    <name evidence="3" type="ORF">EV657_102102</name>
</gene>
<dbReference type="GO" id="GO:0016788">
    <property type="term" value="F:hydrolase activity, acting on ester bonds"/>
    <property type="evidence" value="ECO:0007669"/>
    <property type="project" value="InterPro"/>
</dbReference>
<evidence type="ECO:0000313" key="4">
    <source>
        <dbReference type="Proteomes" id="UP000295484"/>
    </source>
</evidence>
<evidence type="ECO:0000259" key="2">
    <source>
        <dbReference type="Pfam" id="PF03372"/>
    </source>
</evidence>
<accession>A0A4R8G8C7</accession>
<dbReference type="PANTHER" id="PTHR42834:SF1">
    <property type="entry name" value="ENDONUCLEASE_EXONUCLEASE_PHOSPHATASE FAMILY PROTEIN (AFU_ORTHOLOGUE AFUA_3G09210)"/>
    <property type="match status" value="1"/>
</dbReference>
<reference evidence="3 4" key="1">
    <citation type="submission" date="2019-03" db="EMBL/GenBank/DDBJ databases">
        <title>Genomic Encyclopedia of Type Strains, Phase IV (KMG-IV): sequencing the most valuable type-strain genomes for metagenomic binning, comparative biology and taxonomic classification.</title>
        <authorList>
            <person name="Goeker M."/>
        </authorList>
    </citation>
    <scope>NUCLEOTIDE SEQUENCE [LARGE SCALE GENOMIC DNA]</scope>
    <source>
        <strain evidence="3 4">JA181</strain>
    </source>
</reference>
<dbReference type="Gene3D" id="2.150.10.10">
    <property type="entry name" value="Serralysin-like metalloprotease, C-terminal"/>
    <property type="match status" value="1"/>
</dbReference>
<dbReference type="Gene3D" id="3.90.780.10">
    <property type="entry name" value="5'-Nucleotidase, C-terminal domain"/>
    <property type="match status" value="1"/>
</dbReference>
<dbReference type="SUPFAM" id="SSF56219">
    <property type="entry name" value="DNase I-like"/>
    <property type="match status" value="1"/>
</dbReference>
<dbReference type="PRINTS" id="PR01607">
    <property type="entry name" value="APYRASEFAMLY"/>
</dbReference>
<dbReference type="SUPFAM" id="SSF56300">
    <property type="entry name" value="Metallo-dependent phosphatases"/>
    <property type="match status" value="1"/>
</dbReference>
<feature type="domain" description="5'-Nucleotidase C-terminal" evidence="1">
    <location>
        <begin position="1395"/>
        <end position="1583"/>
    </location>
</feature>
<dbReference type="InterPro" id="IPR011049">
    <property type="entry name" value="Serralysin-like_metalloprot_C"/>
</dbReference>
<dbReference type="InterPro" id="IPR006146">
    <property type="entry name" value="5'-Nucleotdase_CS"/>
</dbReference>
<organism evidence="3 4">
    <name type="scientific">Rhodovulum visakhapatnamense</name>
    <dbReference type="NCBI Taxonomy" id="364297"/>
    <lineage>
        <taxon>Bacteria</taxon>
        <taxon>Pseudomonadati</taxon>
        <taxon>Pseudomonadota</taxon>
        <taxon>Alphaproteobacteria</taxon>
        <taxon>Rhodobacterales</taxon>
        <taxon>Paracoccaceae</taxon>
        <taxon>Rhodovulum</taxon>
    </lineage>
</organism>
<dbReference type="PANTHER" id="PTHR42834">
    <property type="entry name" value="ENDONUCLEASE/EXONUCLEASE/PHOSPHATASE FAMILY PROTEIN (AFU_ORTHOLOGUE AFUA_3G09210)"/>
    <property type="match status" value="1"/>
</dbReference>
<dbReference type="SUPFAM" id="SSF51120">
    <property type="entry name" value="beta-Roll"/>
    <property type="match status" value="1"/>
</dbReference>
<dbReference type="GO" id="GO:0046872">
    <property type="term" value="F:metal ion binding"/>
    <property type="evidence" value="ECO:0007669"/>
    <property type="project" value="InterPro"/>
</dbReference>
<dbReference type="Proteomes" id="UP000295484">
    <property type="component" value="Unassembled WGS sequence"/>
</dbReference>
<dbReference type="SUPFAM" id="SSF55816">
    <property type="entry name" value="5'-nucleotidase (syn. UDP-sugar hydrolase), C-terminal domain"/>
    <property type="match status" value="1"/>
</dbReference>
<dbReference type="InterPro" id="IPR006179">
    <property type="entry name" value="5_nucleotidase/apyrase"/>
</dbReference>
<dbReference type="GO" id="GO:0000166">
    <property type="term" value="F:nucleotide binding"/>
    <property type="evidence" value="ECO:0007669"/>
    <property type="project" value="InterPro"/>
</dbReference>
<dbReference type="InterPro" id="IPR036907">
    <property type="entry name" value="5'-Nucleotdase_C_sf"/>
</dbReference>
<dbReference type="Gene3D" id="3.60.21.10">
    <property type="match status" value="1"/>
</dbReference>